<dbReference type="AlphaFoldDB" id="A0A0G2I3F8"/>
<dbReference type="Proteomes" id="UP000034164">
    <property type="component" value="Unassembled WGS sequence"/>
</dbReference>
<accession>A0A0G2I3F8</accession>
<dbReference type="InterPro" id="IPR029063">
    <property type="entry name" value="SAM-dependent_MTases_sf"/>
</dbReference>
<comment type="caution">
    <text evidence="1">The sequence shown here is derived from an EMBL/GenBank/DDBJ whole genome shotgun (WGS) entry which is preliminary data.</text>
</comment>
<dbReference type="OrthoDB" id="2013972at2759"/>
<dbReference type="SUPFAM" id="SSF53335">
    <property type="entry name" value="S-adenosyl-L-methionine-dependent methyltransferases"/>
    <property type="match status" value="1"/>
</dbReference>
<protein>
    <recommendedName>
        <fullName evidence="3">Methyltransferase</fullName>
    </recommendedName>
</protein>
<sequence>MEANFFSDDGTHERAVTAMKWQRLLVEASRGFGKELCVEAGWKAGMEEVGFVGVEEVVFKVPLSPWPKDTHMKDLGRWQATHMEEMLQSYSLALFTRVLGWSKEELDVLLTAVANDLRDVRSHLYTNLRVVYGRKEE</sequence>
<proteinExistence type="predicted"/>
<evidence type="ECO:0008006" key="3">
    <source>
        <dbReference type="Google" id="ProtNLM"/>
    </source>
</evidence>
<name>A0A0G2I3F8_9EURO</name>
<dbReference type="VEuPathDB" id="FungiDB:EMCG_09186"/>
<evidence type="ECO:0000313" key="2">
    <source>
        <dbReference type="Proteomes" id="UP000034164"/>
    </source>
</evidence>
<organism evidence="1 2">
    <name type="scientific">[Emmonsia] crescens</name>
    <dbReference type="NCBI Taxonomy" id="73230"/>
    <lineage>
        <taxon>Eukaryota</taxon>
        <taxon>Fungi</taxon>
        <taxon>Dikarya</taxon>
        <taxon>Ascomycota</taxon>
        <taxon>Pezizomycotina</taxon>
        <taxon>Eurotiomycetes</taxon>
        <taxon>Eurotiomycetidae</taxon>
        <taxon>Onygenales</taxon>
        <taxon>Ajellomycetaceae</taxon>
        <taxon>Emergomyces</taxon>
    </lineage>
</organism>
<reference evidence="2" key="1">
    <citation type="journal article" date="2015" name="PLoS Genet.">
        <title>The dynamic genome and transcriptome of the human fungal pathogen Blastomyces and close relative Emmonsia.</title>
        <authorList>
            <person name="Munoz J.F."/>
            <person name="Gauthier G.M."/>
            <person name="Desjardins C.A."/>
            <person name="Gallo J.E."/>
            <person name="Holder J."/>
            <person name="Sullivan T.D."/>
            <person name="Marty A.J."/>
            <person name="Carmen J.C."/>
            <person name="Chen Z."/>
            <person name="Ding L."/>
            <person name="Gujja S."/>
            <person name="Magrini V."/>
            <person name="Misas E."/>
            <person name="Mitreva M."/>
            <person name="Priest M."/>
            <person name="Saif S."/>
            <person name="Whiston E.A."/>
            <person name="Young S."/>
            <person name="Zeng Q."/>
            <person name="Goldman W.E."/>
            <person name="Mardis E.R."/>
            <person name="Taylor J.W."/>
            <person name="McEwen J.G."/>
            <person name="Clay O.K."/>
            <person name="Klein B.S."/>
            <person name="Cuomo C.A."/>
        </authorList>
    </citation>
    <scope>NUCLEOTIDE SEQUENCE [LARGE SCALE GENOMIC DNA]</scope>
    <source>
        <strain evidence="2">UAMH 3008</strain>
    </source>
</reference>
<evidence type="ECO:0000313" key="1">
    <source>
        <dbReference type="EMBL" id="KKZ64898.1"/>
    </source>
</evidence>
<dbReference type="EMBL" id="LCZI01000728">
    <property type="protein sequence ID" value="KKZ64898.1"/>
    <property type="molecule type" value="Genomic_DNA"/>
</dbReference>
<gene>
    <name evidence="1" type="ORF">EMCG_09186</name>
</gene>